<feature type="signal peptide" evidence="5">
    <location>
        <begin position="1"/>
        <end position="24"/>
    </location>
</feature>
<dbReference type="InterPro" id="IPR003591">
    <property type="entry name" value="Leu-rich_rpt_typical-subtyp"/>
</dbReference>
<feature type="compositionally biased region" description="Basic and acidic residues" evidence="3">
    <location>
        <begin position="254"/>
        <end position="263"/>
    </location>
</feature>
<dbReference type="SMART" id="SM00369">
    <property type="entry name" value="LRR_TYP"/>
    <property type="match status" value="2"/>
</dbReference>
<reference evidence="6 7" key="1">
    <citation type="submission" date="2015-08" db="EMBL/GenBank/DDBJ databases">
        <title>The genome of the Asian arowana (Scleropages formosus).</title>
        <authorList>
            <person name="Tan M.H."/>
            <person name="Gan H.M."/>
            <person name="Croft L.J."/>
            <person name="Austin C.M."/>
        </authorList>
    </citation>
    <scope>NUCLEOTIDE SEQUENCE [LARGE SCALE GENOMIC DNA]</scope>
    <source>
        <strain evidence="6">Aro1</strain>
    </source>
</reference>
<evidence type="ECO:0000256" key="1">
    <source>
        <dbReference type="ARBA" id="ARBA00022614"/>
    </source>
</evidence>
<accession>A0A0P7XPH7</accession>
<dbReference type="SUPFAM" id="SSF52058">
    <property type="entry name" value="L domain-like"/>
    <property type="match status" value="1"/>
</dbReference>
<organism evidence="6 7">
    <name type="scientific">Scleropages formosus</name>
    <name type="common">Asian bonytongue</name>
    <name type="synonym">Osteoglossum formosum</name>
    <dbReference type="NCBI Taxonomy" id="113540"/>
    <lineage>
        <taxon>Eukaryota</taxon>
        <taxon>Metazoa</taxon>
        <taxon>Chordata</taxon>
        <taxon>Craniata</taxon>
        <taxon>Vertebrata</taxon>
        <taxon>Euteleostomi</taxon>
        <taxon>Actinopterygii</taxon>
        <taxon>Neopterygii</taxon>
        <taxon>Teleostei</taxon>
        <taxon>Osteoglossocephala</taxon>
        <taxon>Osteoglossomorpha</taxon>
        <taxon>Osteoglossiformes</taxon>
        <taxon>Osteoglossidae</taxon>
        <taxon>Scleropages</taxon>
    </lineage>
</organism>
<feature type="non-terminal residue" evidence="6">
    <location>
        <position position="1"/>
    </location>
</feature>
<evidence type="ECO:0000256" key="3">
    <source>
        <dbReference type="SAM" id="MobiDB-lite"/>
    </source>
</evidence>
<keyword evidence="1" id="KW-0433">Leucine-rich repeat</keyword>
<dbReference type="Pfam" id="PF13855">
    <property type="entry name" value="LRR_8"/>
    <property type="match status" value="1"/>
</dbReference>
<keyword evidence="2" id="KW-0677">Repeat</keyword>
<keyword evidence="4" id="KW-1133">Transmembrane helix</keyword>
<proteinExistence type="predicted"/>
<protein>
    <submittedName>
        <fullName evidence="6">Type III endosome membrane protein TEMP-like</fullName>
    </submittedName>
</protein>
<dbReference type="InterPro" id="IPR001611">
    <property type="entry name" value="Leu-rich_rpt"/>
</dbReference>
<keyword evidence="5" id="KW-0732">Signal</keyword>
<dbReference type="InterPro" id="IPR032675">
    <property type="entry name" value="LRR_dom_sf"/>
</dbReference>
<sequence length="276" mass="31147">NQNIMGHVKGGLATFLCFWGMVAGRDVLTVGPCDVRIKEMSFNCSQRGLKEVPAEIWINVTMLDLSQNQLNLTNPKHLAALHRFQEVFQLNLSGNYLPLLEEDTLGTFPSLQVLDLSTCQLTDIKPATFQGFPKLKTLLLGNNKIRDLLPKTQDKTLEADHTPSWPYLLGVLGTILAIALFIVMLVKCKLFQQYLDSYRHSLLSEVDTTSQCDPASLGHGFSGHNMDSRAPGFEDRSELDDDDGFIEDNYIQASERERAQREREEEERESDLEDDI</sequence>
<feature type="transmembrane region" description="Helical" evidence="4">
    <location>
        <begin position="165"/>
        <end position="186"/>
    </location>
</feature>
<evidence type="ECO:0000256" key="2">
    <source>
        <dbReference type="ARBA" id="ARBA00022737"/>
    </source>
</evidence>
<dbReference type="STRING" id="113540.ENSSFOP00015020984"/>
<feature type="chain" id="PRO_5006145546" evidence="5">
    <location>
        <begin position="25"/>
        <end position="276"/>
    </location>
</feature>
<evidence type="ECO:0000313" key="6">
    <source>
        <dbReference type="EMBL" id="KPP78773.1"/>
    </source>
</evidence>
<dbReference type="PANTHER" id="PTHR31450:SF3">
    <property type="entry name" value="TYPE III ENDOSOME MEMBRANE PROTEIN TEMP"/>
    <property type="match status" value="1"/>
</dbReference>
<dbReference type="AlphaFoldDB" id="A0A0P7XPH7"/>
<keyword evidence="4" id="KW-0812">Transmembrane</keyword>
<keyword evidence="4" id="KW-0472">Membrane</keyword>
<feature type="compositionally biased region" description="Acidic residues" evidence="3">
    <location>
        <begin position="237"/>
        <end position="246"/>
    </location>
</feature>
<comment type="caution">
    <text evidence="6">The sequence shown here is derived from an EMBL/GenBank/DDBJ whole genome shotgun (WGS) entry which is preliminary data.</text>
</comment>
<gene>
    <name evidence="6" type="ORF">Z043_101699</name>
</gene>
<evidence type="ECO:0000256" key="4">
    <source>
        <dbReference type="SAM" id="Phobius"/>
    </source>
</evidence>
<name>A0A0P7XPH7_SCLFO</name>
<evidence type="ECO:0000313" key="7">
    <source>
        <dbReference type="Proteomes" id="UP000034805"/>
    </source>
</evidence>
<dbReference type="Gene3D" id="3.80.10.10">
    <property type="entry name" value="Ribonuclease Inhibitor"/>
    <property type="match status" value="1"/>
</dbReference>
<feature type="region of interest" description="Disordered" evidence="3">
    <location>
        <begin position="219"/>
        <end position="276"/>
    </location>
</feature>
<dbReference type="Proteomes" id="UP000034805">
    <property type="component" value="Unassembled WGS sequence"/>
</dbReference>
<dbReference type="PANTHER" id="PTHR31450">
    <property type="entry name" value="LEUCINE-RICH REPEAT-CONTAINING PROTEIN 19 LRRC19 FAMILY MEMBER"/>
    <property type="match status" value="1"/>
</dbReference>
<feature type="compositionally biased region" description="Acidic residues" evidence="3">
    <location>
        <begin position="264"/>
        <end position="276"/>
    </location>
</feature>
<dbReference type="Pfam" id="PF15176">
    <property type="entry name" value="LRR19-TM"/>
    <property type="match status" value="1"/>
</dbReference>
<dbReference type="EMBL" id="JARO02000382">
    <property type="protein sequence ID" value="KPP78773.1"/>
    <property type="molecule type" value="Genomic_DNA"/>
</dbReference>
<evidence type="ECO:0000256" key="5">
    <source>
        <dbReference type="SAM" id="SignalP"/>
    </source>
</evidence>